<proteinExistence type="predicted"/>
<gene>
    <name evidence="1" type="ORF">DIABBA_LOCUS1613</name>
</gene>
<dbReference type="Proteomes" id="UP001153709">
    <property type="component" value="Chromosome 1"/>
</dbReference>
<dbReference type="OrthoDB" id="6766699at2759"/>
<protein>
    <submittedName>
        <fullName evidence="1">Uncharacterized protein</fullName>
    </submittedName>
</protein>
<dbReference type="AlphaFoldDB" id="A0A9N9SP34"/>
<accession>A0A9N9SP34</accession>
<name>A0A9N9SP34_DIABA</name>
<evidence type="ECO:0000313" key="2">
    <source>
        <dbReference type="Proteomes" id="UP001153709"/>
    </source>
</evidence>
<evidence type="ECO:0000313" key="1">
    <source>
        <dbReference type="EMBL" id="CAG9827628.1"/>
    </source>
</evidence>
<dbReference type="EMBL" id="OU898276">
    <property type="protein sequence ID" value="CAG9827628.1"/>
    <property type="molecule type" value="Genomic_DNA"/>
</dbReference>
<keyword evidence="2" id="KW-1185">Reference proteome</keyword>
<sequence>MCKENEIKCHRNRNNNEKNWDKSMHAAMTVDKNKEMEYTRVSKTFNVFKSTLEDDVKNKKMSPEELIQTNMGRPTVFSKEIKADLVNYCLEMDRRFHGLRSSDIRRLPF</sequence>
<organism evidence="1 2">
    <name type="scientific">Diabrotica balteata</name>
    <name type="common">Banded cucumber beetle</name>
    <dbReference type="NCBI Taxonomy" id="107213"/>
    <lineage>
        <taxon>Eukaryota</taxon>
        <taxon>Metazoa</taxon>
        <taxon>Ecdysozoa</taxon>
        <taxon>Arthropoda</taxon>
        <taxon>Hexapoda</taxon>
        <taxon>Insecta</taxon>
        <taxon>Pterygota</taxon>
        <taxon>Neoptera</taxon>
        <taxon>Endopterygota</taxon>
        <taxon>Coleoptera</taxon>
        <taxon>Polyphaga</taxon>
        <taxon>Cucujiformia</taxon>
        <taxon>Chrysomeloidea</taxon>
        <taxon>Chrysomelidae</taxon>
        <taxon>Galerucinae</taxon>
        <taxon>Diabroticina</taxon>
        <taxon>Diabroticites</taxon>
        <taxon>Diabrotica</taxon>
    </lineage>
</organism>
<reference evidence="1" key="1">
    <citation type="submission" date="2022-01" db="EMBL/GenBank/DDBJ databases">
        <authorList>
            <person name="King R."/>
        </authorList>
    </citation>
    <scope>NUCLEOTIDE SEQUENCE</scope>
</reference>